<feature type="transmembrane region" description="Helical" evidence="7">
    <location>
        <begin position="100"/>
        <end position="125"/>
    </location>
</feature>
<dbReference type="Pfam" id="PF07690">
    <property type="entry name" value="MFS_1"/>
    <property type="match status" value="1"/>
</dbReference>
<comment type="subcellular location">
    <subcellularLocation>
        <location evidence="1">Cell membrane</location>
        <topology evidence="1">Multi-pass membrane protein</topology>
    </subcellularLocation>
</comment>
<dbReference type="SUPFAM" id="SSF103473">
    <property type="entry name" value="MFS general substrate transporter"/>
    <property type="match status" value="1"/>
</dbReference>
<dbReference type="PANTHER" id="PTHR23517">
    <property type="entry name" value="RESISTANCE PROTEIN MDTM, PUTATIVE-RELATED-RELATED"/>
    <property type="match status" value="1"/>
</dbReference>
<keyword evidence="4 7" id="KW-0812">Transmembrane</keyword>
<gene>
    <name evidence="9" type="ORF">KEC57_04270</name>
</gene>
<evidence type="ECO:0000259" key="8">
    <source>
        <dbReference type="PROSITE" id="PS50850"/>
    </source>
</evidence>
<keyword evidence="6 7" id="KW-0472">Membrane</keyword>
<feature type="transmembrane region" description="Helical" evidence="7">
    <location>
        <begin position="242"/>
        <end position="266"/>
    </location>
</feature>
<dbReference type="Gene3D" id="1.20.1250.20">
    <property type="entry name" value="MFS general substrate transporter like domains"/>
    <property type="match status" value="1"/>
</dbReference>
<keyword evidence="2" id="KW-0813">Transport</keyword>
<evidence type="ECO:0000256" key="5">
    <source>
        <dbReference type="ARBA" id="ARBA00022989"/>
    </source>
</evidence>
<evidence type="ECO:0000256" key="4">
    <source>
        <dbReference type="ARBA" id="ARBA00022692"/>
    </source>
</evidence>
<feature type="transmembrane region" description="Helical" evidence="7">
    <location>
        <begin position="146"/>
        <end position="164"/>
    </location>
</feature>
<feature type="transmembrane region" description="Helical" evidence="7">
    <location>
        <begin position="12"/>
        <end position="35"/>
    </location>
</feature>
<name>A0A9X1S2Y1_9MICO</name>
<dbReference type="GO" id="GO:0022857">
    <property type="term" value="F:transmembrane transporter activity"/>
    <property type="evidence" value="ECO:0007669"/>
    <property type="project" value="InterPro"/>
</dbReference>
<reference evidence="9" key="1">
    <citation type="submission" date="2021-04" db="EMBL/GenBank/DDBJ databases">
        <title>Microbacterium tenobrionis sp. nov. and Microbacterium allomyrinae sp. nov., isolated from larvae of Tenobrio molitor and Allomyrina dichotoma, respectively.</title>
        <authorList>
            <person name="Lee S.D."/>
        </authorList>
    </citation>
    <scope>NUCLEOTIDE SEQUENCE</scope>
    <source>
        <strain evidence="9">BWT-G7</strain>
    </source>
</reference>
<evidence type="ECO:0000313" key="9">
    <source>
        <dbReference type="EMBL" id="MCC2031395.1"/>
    </source>
</evidence>
<dbReference type="AlphaFoldDB" id="A0A9X1S2Y1"/>
<dbReference type="EMBL" id="JAGTTN010000001">
    <property type="protein sequence ID" value="MCC2031395.1"/>
    <property type="molecule type" value="Genomic_DNA"/>
</dbReference>
<dbReference type="GO" id="GO:0005886">
    <property type="term" value="C:plasma membrane"/>
    <property type="evidence" value="ECO:0007669"/>
    <property type="project" value="UniProtKB-SubCell"/>
</dbReference>
<feature type="transmembrane region" description="Helical" evidence="7">
    <location>
        <begin position="41"/>
        <end position="62"/>
    </location>
</feature>
<keyword evidence="3" id="KW-1003">Cell membrane</keyword>
<feature type="transmembrane region" description="Helical" evidence="7">
    <location>
        <begin position="170"/>
        <end position="190"/>
    </location>
</feature>
<feature type="transmembrane region" description="Helical" evidence="7">
    <location>
        <begin position="211"/>
        <end position="236"/>
    </location>
</feature>
<dbReference type="InterPro" id="IPR050171">
    <property type="entry name" value="MFS_Transporters"/>
</dbReference>
<dbReference type="PROSITE" id="PS50850">
    <property type="entry name" value="MFS"/>
    <property type="match status" value="1"/>
</dbReference>
<accession>A0A9X1S2Y1</accession>
<sequence length="397" mass="39231">MTRIADPAATSAIAPLYAAGFVTAFGAFSVAAGLGATGEEIGLSLLRIGVLLALYDVAEVLLKPIFGSLSDRIGAKPVIVGGLVAFAGLSLFGLGADNMVMLAVARLGQGAAAAAFSPAASASVARLAGTGRTGRYFGRYGSWKSLGYTLGPILAAALIGMGGMPLLFGVLAAVAAVSAVWVAVALPSIPPLPRPRYTVVDLVRQTTDRRFVIPTLALATSTAVLGASIGFLPALATEDGSSVIAAVAIASVLALCSAITQPWVGARRDRGAVSDRRGTVAGLLLLAVGVLIAAVPLGPVGLYAAAVLIGVGIGVVTPFAFASLADSTPPERMGRTMGSAELGRELGDSAGPLLVGAVASAFTLGAGLAALALSALAVAGGVALTPTKKPASNPVPD</sequence>
<dbReference type="InterPro" id="IPR036259">
    <property type="entry name" value="MFS_trans_sf"/>
</dbReference>
<comment type="caution">
    <text evidence="9">The sequence shown here is derived from an EMBL/GenBank/DDBJ whole genome shotgun (WGS) entry which is preliminary data.</text>
</comment>
<feature type="domain" description="Major facilitator superfamily (MFS) profile" evidence="8">
    <location>
        <begin position="12"/>
        <end position="389"/>
    </location>
</feature>
<evidence type="ECO:0000256" key="1">
    <source>
        <dbReference type="ARBA" id="ARBA00004651"/>
    </source>
</evidence>
<evidence type="ECO:0000256" key="7">
    <source>
        <dbReference type="SAM" id="Phobius"/>
    </source>
</evidence>
<keyword evidence="10" id="KW-1185">Reference proteome</keyword>
<feature type="transmembrane region" description="Helical" evidence="7">
    <location>
        <begin position="303"/>
        <end position="325"/>
    </location>
</feature>
<dbReference type="RefSeq" id="WP_229383277.1">
    <property type="nucleotide sequence ID" value="NZ_JAGTTN010000001.1"/>
</dbReference>
<evidence type="ECO:0000313" key="10">
    <source>
        <dbReference type="Proteomes" id="UP001139354"/>
    </source>
</evidence>
<proteinExistence type="predicted"/>
<dbReference type="InterPro" id="IPR001958">
    <property type="entry name" value="Tet-R_TetA/multi-R_MdtG-like"/>
</dbReference>
<evidence type="ECO:0000256" key="6">
    <source>
        <dbReference type="ARBA" id="ARBA00023136"/>
    </source>
</evidence>
<evidence type="ECO:0000256" key="3">
    <source>
        <dbReference type="ARBA" id="ARBA00022475"/>
    </source>
</evidence>
<protein>
    <submittedName>
        <fullName evidence="9">MFS transporter</fullName>
    </submittedName>
</protein>
<dbReference type="Proteomes" id="UP001139354">
    <property type="component" value="Unassembled WGS sequence"/>
</dbReference>
<dbReference type="InterPro" id="IPR011701">
    <property type="entry name" value="MFS"/>
</dbReference>
<feature type="transmembrane region" description="Helical" evidence="7">
    <location>
        <begin position="278"/>
        <end position="297"/>
    </location>
</feature>
<dbReference type="PRINTS" id="PR01035">
    <property type="entry name" value="TCRTETA"/>
</dbReference>
<evidence type="ECO:0000256" key="2">
    <source>
        <dbReference type="ARBA" id="ARBA00022448"/>
    </source>
</evidence>
<feature type="transmembrane region" description="Helical" evidence="7">
    <location>
        <begin position="353"/>
        <end position="384"/>
    </location>
</feature>
<organism evidence="9 10">
    <name type="scientific">Microbacterium allomyrinae</name>
    <dbReference type="NCBI Taxonomy" id="2830666"/>
    <lineage>
        <taxon>Bacteria</taxon>
        <taxon>Bacillati</taxon>
        <taxon>Actinomycetota</taxon>
        <taxon>Actinomycetes</taxon>
        <taxon>Micrococcales</taxon>
        <taxon>Microbacteriaceae</taxon>
        <taxon>Microbacterium</taxon>
    </lineage>
</organism>
<dbReference type="InterPro" id="IPR020846">
    <property type="entry name" value="MFS_dom"/>
</dbReference>
<keyword evidence="5 7" id="KW-1133">Transmembrane helix</keyword>
<feature type="transmembrane region" description="Helical" evidence="7">
    <location>
        <begin position="74"/>
        <end position="94"/>
    </location>
</feature>